<feature type="non-terminal residue" evidence="3">
    <location>
        <position position="1"/>
    </location>
</feature>
<proteinExistence type="inferred from homology"/>
<dbReference type="AlphaFoldDB" id="A0A2J7ZHA7"/>
<reference evidence="3 4" key="1">
    <citation type="journal article" date="2017" name="Mol. Biol. Evol.">
        <title>The 4-celled Tetrabaena socialis nuclear genome reveals the essential components for genetic control of cell number at the origin of multicellularity in the volvocine lineage.</title>
        <authorList>
            <person name="Featherston J."/>
            <person name="Arakaki Y."/>
            <person name="Hanschen E.R."/>
            <person name="Ferris P.J."/>
            <person name="Michod R.E."/>
            <person name="Olson B.J.S.C."/>
            <person name="Nozaki H."/>
            <person name="Durand P.M."/>
        </authorList>
    </citation>
    <scope>NUCLEOTIDE SEQUENCE [LARGE SCALE GENOMIC DNA]</scope>
    <source>
        <strain evidence="3 4">NIES-571</strain>
    </source>
</reference>
<accession>A0A2J7ZHA7</accession>
<dbReference type="Proteomes" id="UP000236333">
    <property type="component" value="Unassembled WGS sequence"/>
</dbReference>
<dbReference type="PANTHER" id="PTHR23070">
    <property type="entry name" value="BCS1 AAA-TYPE ATPASE"/>
    <property type="match status" value="1"/>
</dbReference>
<evidence type="ECO:0000313" key="3">
    <source>
        <dbReference type="EMBL" id="PNG99658.1"/>
    </source>
</evidence>
<evidence type="ECO:0000259" key="2">
    <source>
        <dbReference type="SMART" id="SM00382"/>
    </source>
</evidence>
<dbReference type="SMART" id="SM00382">
    <property type="entry name" value="AAA"/>
    <property type="match status" value="1"/>
</dbReference>
<dbReference type="InterPro" id="IPR050747">
    <property type="entry name" value="Mitochondrial_chaperone_BCS1"/>
</dbReference>
<dbReference type="Gene3D" id="3.40.50.300">
    <property type="entry name" value="P-loop containing nucleotide triphosphate hydrolases"/>
    <property type="match status" value="2"/>
</dbReference>
<comment type="caution">
    <text evidence="3">The sequence shown here is derived from an EMBL/GenBank/DDBJ whole genome shotgun (WGS) entry which is preliminary data.</text>
</comment>
<dbReference type="InterPro" id="IPR003593">
    <property type="entry name" value="AAA+_ATPase"/>
</dbReference>
<sequence length="375" mass="41837">VDSLRDDTFIELITTRPPNSILLFEDVDVLFKVSDQKDQKGNGGMTLSTLLNTLDGVLHPSGALVFLTTNHIERLDSALRRPGRLDYVAEIGHSTPTQRIAMWHTIFPLEKAPPILNREDIRDMTPAWLSSTLFNLRDQRPDLAARELTQGLDTVSLPNNLGAEIMADIQKFIADEAVYTRIGRPYKRVYCLHGPPGTGKTSLVMAVASELRRPLAIFNVDSLRDDTFIELITKRPPNSILLFEDVDVLFNVSKDQKGNGGMTLSTLLNTLDGVLHPSGALVFLTTNHIERLDSALRRPGRLDYVAEIGYSTPTQRIAMWHTIFPLEKAPSILSRKDIRDMTPAWLSSTLFDLRDEPPEVAAPTFHASSSIAFSR</sequence>
<feature type="domain" description="AAA+ ATPase" evidence="2">
    <location>
        <begin position="186"/>
        <end position="312"/>
    </location>
</feature>
<protein>
    <submittedName>
        <fullName evidence="3">Mitochondrial chaperone BCS1</fullName>
    </submittedName>
</protein>
<keyword evidence="4" id="KW-1185">Reference proteome</keyword>
<dbReference type="InterPro" id="IPR027417">
    <property type="entry name" value="P-loop_NTPase"/>
</dbReference>
<comment type="similarity">
    <text evidence="1">Belongs to the AAA ATPase family. BCS1 subfamily.</text>
</comment>
<dbReference type="SUPFAM" id="SSF52540">
    <property type="entry name" value="P-loop containing nucleoside triphosphate hydrolases"/>
    <property type="match status" value="2"/>
</dbReference>
<gene>
    <name evidence="3" type="ORF">TSOC_014562</name>
</gene>
<dbReference type="GO" id="GO:0005524">
    <property type="term" value="F:ATP binding"/>
    <property type="evidence" value="ECO:0007669"/>
    <property type="project" value="InterPro"/>
</dbReference>
<dbReference type="InterPro" id="IPR003959">
    <property type="entry name" value="ATPase_AAA_core"/>
</dbReference>
<evidence type="ECO:0000313" key="4">
    <source>
        <dbReference type="Proteomes" id="UP000236333"/>
    </source>
</evidence>
<evidence type="ECO:0000256" key="1">
    <source>
        <dbReference type="ARBA" id="ARBA00007448"/>
    </source>
</evidence>
<dbReference type="EMBL" id="PGGS01002384">
    <property type="protein sequence ID" value="PNG99658.1"/>
    <property type="molecule type" value="Genomic_DNA"/>
</dbReference>
<organism evidence="3 4">
    <name type="scientific">Tetrabaena socialis</name>
    <dbReference type="NCBI Taxonomy" id="47790"/>
    <lineage>
        <taxon>Eukaryota</taxon>
        <taxon>Viridiplantae</taxon>
        <taxon>Chlorophyta</taxon>
        <taxon>core chlorophytes</taxon>
        <taxon>Chlorophyceae</taxon>
        <taxon>CS clade</taxon>
        <taxon>Chlamydomonadales</taxon>
        <taxon>Tetrabaenaceae</taxon>
        <taxon>Tetrabaena</taxon>
    </lineage>
</organism>
<dbReference type="GO" id="GO:0016887">
    <property type="term" value="F:ATP hydrolysis activity"/>
    <property type="evidence" value="ECO:0007669"/>
    <property type="project" value="InterPro"/>
</dbReference>
<dbReference type="OrthoDB" id="10251412at2759"/>
<name>A0A2J7ZHA7_9CHLO</name>
<dbReference type="Pfam" id="PF00004">
    <property type="entry name" value="AAA"/>
    <property type="match status" value="2"/>
</dbReference>